<dbReference type="RefSeq" id="WP_139555224.1">
    <property type="nucleotide sequence ID" value="NZ_JARBEV010000027.1"/>
</dbReference>
<dbReference type="PRINTS" id="PR00039">
    <property type="entry name" value="HTHLYSR"/>
</dbReference>
<dbReference type="InterPro" id="IPR036390">
    <property type="entry name" value="WH_DNA-bd_sf"/>
</dbReference>
<dbReference type="InterPro" id="IPR036388">
    <property type="entry name" value="WH-like_DNA-bd_sf"/>
</dbReference>
<dbReference type="InterPro" id="IPR005119">
    <property type="entry name" value="LysR_subst-bd"/>
</dbReference>
<dbReference type="Pfam" id="PF03466">
    <property type="entry name" value="LysR_substrate"/>
    <property type="match status" value="1"/>
</dbReference>
<protein>
    <submittedName>
        <fullName evidence="6">LysR family transcriptional regulator</fullName>
    </submittedName>
</protein>
<evidence type="ECO:0000313" key="6">
    <source>
        <dbReference type="EMBL" id="TNK89952.1"/>
    </source>
</evidence>
<name>A0A5C4TJF8_FRUSA</name>
<evidence type="ECO:0000256" key="3">
    <source>
        <dbReference type="ARBA" id="ARBA00023125"/>
    </source>
</evidence>
<comment type="caution">
    <text evidence="6">The sequence shown here is derived from an EMBL/GenBank/DDBJ whole genome shotgun (WGS) entry which is preliminary data.</text>
</comment>
<dbReference type="SUPFAM" id="SSF46785">
    <property type="entry name" value="Winged helix' DNA-binding domain"/>
    <property type="match status" value="1"/>
</dbReference>
<accession>A0A5C4TJF8</accession>
<dbReference type="PANTHER" id="PTHR30126">
    <property type="entry name" value="HTH-TYPE TRANSCRIPTIONAL REGULATOR"/>
    <property type="match status" value="1"/>
</dbReference>
<keyword evidence="2" id="KW-0805">Transcription regulation</keyword>
<evidence type="ECO:0000256" key="4">
    <source>
        <dbReference type="ARBA" id="ARBA00023163"/>
    </source>
</evidence>
<dbReference type="EMBL" id="QFCR01000024">
    <property type="protein sequence ID" value="TNK89952.1"/>
    <property type="molecule type" value="Genomic_DNA"/>
</dbReference>
<sequence>MLKYFPVFKSVYETLNFSRAAQQRFVSQSTISQQIKQLETELGVKLFIRKGKREIKPTPVADELYTTGLKIWEQTRNLEHKISKMDSDEIDCRIGVSNTIAETTIATIFRDLHLPKNINLTLKMSNSTDIVEGLNQRKFDFGFIEKPITTPGIERFAFFKDYLVHAGNFADSTWLERESGSGVRHFTDEYLRLNNITPQQVFTIESNEMILKFLQQGIGQTITSKTVLNDEIPYHELGPNFKRDFYFLSQPTYQVDALNELKRQLHEILKQIRDEQKSSEK</sequence>
<keyword evidence="3" id="KW-0238">DNA-binding</keyword>
<dbReference type="Pfam" id="PF00126">
    <property type="entry name" value="HTH_1"/>
    <property type="match status" value="1"/>
</dbReference>
<gene>
    <name evidence="6" type="ORF">DID87_06070</name>
</gene>
<dbReference type="InterPro" id="IPR000847">
    <property type="entry name" value="LysR_HTH_N"/>
</dbReference>
<proteinExistence type="inferred from homology"/>
<evidence type="ECO:0000256" key="2">
    <source>
        <dbReference type="ARBA" id="ARBA00023015"/>
    </source>
</evidence>
<comment type="similarity">
    <text evidence="1">Belongs to the LysR transcriptional regulatory family.</text>
</comment>
<dbReference type="SUPFAM" id="SSF53850">
    <property type="entry name" value="Periplasmic binding protein-like II"/>
    <property type="match status" value="1"/>
</dbReference>
<reference evidence="6 7" key="1">
    <citation type="submission" date="2018-05" db="EMBL/GenBank/DDBJ databases">
        <title>Lactobacillus sanfranciscensis Ah4 draft denome sequence.</title>
        <authorList>
            <person name="Zhang G."/>
        </authorList>
    </citation>
    <scope>NUCLEOTIDE SEQUENCE [LARGE SCALE GENOMIC DNA]</scope>
    <source>
        <strain evidence="6 7">Ah4</strain>
    </source>
</reference>
<organism evidence="6 7">
    <name type="scientific">Fructilactobacillus sanfranciscensis</name>
    <name type="common">Lactobacillus sanfranciscensis</name>
    <dbReference type="NCBI Taxonomy" id="1625"/>
    <lineage>
        <taxon>Bacteria</taxon>
        <taxon>Bacillati</taxon>
        <taxon>Bacillota</taxon>
        <taxon>Bacilli</taxon>
        <taxon>Lactobacillales</taxon>
        <taxon>Lactobacillaceae</taxon>
        <taxon>Fructilactobacillus</taxon>
    </lineage>
</organism>
<feature type="domain" description="HTH lysR-type" evidence="5">
    <location>
        <begin position="1"/>
        <end position="58"/>
    </location>
</feature>
<dbReference type="Gene3D" id="3.40.190.290">
    <property type="match status" value="1"/>
</dbReference>
<dbReference type="GO" id="GO:0003700">
    <property type="term" value="F:DNA-binding transcription factor activity"/>
    <property type="evidence" value="ECO:0007669"/>
    <property type="project" value="InterPro"/>
</dbReference>
<dbReference type="Proteomes" id="UP000313312">
    <property type="component" value="Unassembled WGS sequence"/>
</dbReference>
<keyword evidence="4" id="KW-0804">Transcription</keyword>
<evidence type="ECO:0000259" key="5">
    <source>
        <dbReference type="PROSITE" id="PS50931"/>
    </source>
</evidence>
<dbReference type="GO" id="GO:0000976">
    <property type="term" value="F:transcription cis-regulatory region binding"/>
    <property type="evidence" value="ECO:0007669"/>
    <property type="project" value="TreeGrafter"/>
</dbReference>
<dbReference type="PROSITE" id="PS50931">
    <property type="entry name" value="HTH_LYSR"/>
    <property type="match status" value="1"/>
</dbReference>
<dbReference type="Gene3D" id="1.10.10.10">
    <property type="entry name" value="Winged helix-like DNA-binding domain superfamily/Winged helix DNA-binding domain"/>
    <property type="match status" value="1"/>
</dbReference>
<dbReference type="AlphaFoldDB" id="A0A5C4TJF8"/>
<evidence type="ECO:0000256" key="1">
    <source>
        <dbReference type="ARBA" id="ARBA00009437"/>
    </source>
</evidence>
<evidence type="ECO:0000313" key="7">
    <source>
        <dbReference type="Proteomes" id="UP000313312"/>
    </source>
</evidence>
<dbReference type="PANTHER" id="PTHR30126:SF40">
    <property type="entry name" value="HTH-TYPE TRANSCRIPTIONAL REGULATOR GLTR"/>
    <property type="match status" value="1"/>
</dbReference>